<accession>A0A336LUX6</accession>
<protein>
    <submittedName>
        <fullName evidence="1">CSON002520 protein</fullName>
    </submittedName>
</protein>
<sequence length="68" mass="7640">MASSTSLRVKDGKKPLITMTDFRTLGLSSSRIADTFNATFSIAFVLSLRSLRENLRDVRLPVILLREI</sequence>
<dbReference type="VEuPathDB" id="VectorBase:CSON002520"/>
<reference evidence="1" key="1">
    <citation type="submission" date="2018-07" db="EMBL/GenBank/DDBJ databases">
        <authorList>
            <person name="Quirk P.G."/>
            <person name="Krulwich T.A."/>
        </authorList>
    </citation>
    <scope>NUCLEOTIDE SEQUENCE</scope>
</reference>
<dbReference type="AlphaFoldDB" id="A0A336LUX6"/>
<dbReference type="EMBL" id="UFQT01000141">
    <property type="protein sequence ID" value="SSX20801.1"/>
    <property type="molecule type" value="Genomic_DNA"/>
</dbReference>
<name>A0A336LUX6_CULSO</name>
<proteinExistence type="predicted"/>
<organism evidence="1">
    <name type="scientific">Culicoides sonorensis</name>
    <name type="common">Biting midge</name>
    <dbReference type="NCBI Taxonomy" id="179676"/>
    <lineage>
        <taxon>Eukaryota</taxon>
        <taxon>Metazoa</taxon>
        <taxon>Ecdysozoa</taxon>
        <taxon>Arthropoda</taxon>
        <taxon>Hexapoda</taxon>
        <taxon>Insecta</taxon>
        <taxon>Pterygota</taxon>
        <taxon>Neoptera</taxon>
        <taxon>Endopterygota</taxon>
        <taxon>Diptera</taxon>
        <taxon>Nematocera</taxon>
        <taxon>Chironomoidea</taxon>
        <taxon>Ceratopogonidae</taxon>
        <taxon>Ceratopogoninae</taxon>
        <taxon>Culicoides</taxon>
        <taxon>Monoculicoides</taxon>
    </lineage>
</organism>
<gene>
    <name evidence="1" type="primary">CSON002520</name>
</gene>
<evidence type="ECO:0000313" key="1">
    <source>
        <dbReference type="EMBL" id="SSX20801.1"/>
    </source>
</evidence>